<keyword evidence="3 5" id="KW-0238">DNA-binding</keyword>
<proteinExistence type="predicted"/>
<evidence type="ECO:0000256" key="1">
    <source>
        <dbReference type="ARBA" id="ARBA00022553"/>
    </source>
</evidence>
<dbReference type="CDD" id="cd00383">
    <property type="entry name" value="trans_reg_C"/>
    <property type="match status" value="1"/>
</dbReference>
<feature type="modified residue" description="4-aspartylphosphate" evidence="4">
    <location>
        <position position="52"/>
    </location>
</feature>
<name>A0ABQ6GTQ6_9GAMM</name>
<protein>
    <submittedName>
        <fullName evidence="8">DNA-binding response regulator</fullName>
    </submittedName>
</protein>
<sequence>MQKILVIEDDSVVSLMLKAQLELKGFEVIQVFNGSAAIRKVIRTNPDVVLLDIGLPEKNGYDICKELREFYQGGIIFFTAQESTEAEIASFDLGADDFVIKGAPFEVLYQRIKRLGVRPKKIDSNHTLMFGELVFHPNDCDCSFQAKRLGLTQEEYELFYYIATNRDKVVSRQMILKVLKGADYNGVDRSIDIKVARIRSKLKSAGLTVSVIQSVRSKGYQFYYTAQ</sequence>
<evidence type="ECO:0000256" key="5">
    <source>
        <dbReference type="PROSITE-ProRule" id="PRU01091"/>
    </source>
</evidence>
<dbReference type="Gene3D" id="1.10.10.10">
    <property type="entry name" value="Winged helix-like DNA-binding domain superfamily/Winged helix DNA-binding domain"/>
    <property type="match status" value="1"/>
</dbReference>
<comment type="caution">
    <text evidence="8">The sequence shown here is derived from an EMBL/GenBank/DDBJ whole genome shotgun (WGS) entry which is preliminary data.</text>
</comment>
<dbReference type="Pfam" id="PF00072">
    <property type="entry name" value="Response_reg"/>
    <property type="match status" value="1"/>
</dbReference>
<organism evidence="8 9">
    <name type="scientific">Thalassotalea insulae</name>
    <dbReference type="NCBI Taxonomy" id="2056778"/>
    <lineage>
        <taxon>Bacteria</taxon>
        <taxon>Pseudomonadati</taxon>
        <taxon>Pseudomonadota</taxon>
        <taxon>Gammaproteobacteria</taxon>
        <taxon>Alteromonadales</taxon>
        <taxon>Colwelliaceae</taxon>
        <taxon>Thalassotalea</taxon>
    </lineage>
</organism>
<dbReference type="GO" id="GO:0003677">
    <property type="term" value="F:DNA binding"/>
    <property type="evidence" value="ECO:0007669"/>
    <property type="project" value="UniProtKB-KW"/>
</dbReference>
<dbReference type="PANTHER" id="PTHR48111:SF40">
    <property type="entry name" value="PHOSPHATE REGULON TRANSCRIPTIONAL REGULATORY PROTEIN PHOB"/>
    <property type="match status" value="1"/>
</dbReference>
<dbReference type="Gene3D" id="3.40.50.2300">
    <property type="match status" value="1"/>
</dbReference>
<dbReference type="SMART" id="SM00448">
    <property type="entry name" value="REC"/>
    <property type="match status" value="1"/>
</dbReference>
<evidence type="ECO:0000256" key="4">
    <source>
        <dbReference type="PROSITE-ProRule" id="PRU00169"/>
    </source>
</evidence>
<dbReference type="InterPro" id="IPR001789">
    <property type="entry name" value="Sig_transdc_resp-reg_receiver"/>
</dbReference>
<dbReference type="InterPro" id="IPR011006">
    <property type="entry name" value="CheY-like_superfamily"/>
</dbReference>
<dbReference type="InterPro" id="IPR001867">
    <property type="entry name" value="OmpR/PhoB-type_DNA-bd"/>
</dbReference>
<dbReference type="InterPro" id="IPR039420">
    <property type="entry name" value="WalR-like"/>
</dbReference>
<accession>A0ABQ6GTQ6</accession>
<dbReference type="PROSITE" id="PS50110">
    <property type="entry name" value="RESPONSE_REGULATORY"/>
    <property type="match status" value="1"/>
</dbReference>
<keyword evidence="9" id="KW-1185">Reference proteome</keyword>
<evidence type="ECO:0000256" key="2">
    <source>
        <dbReference type="ARBA" id="ARBA00023012"/>
    </source>
</evidence>
<dbReference type="InterPro" id="IPR036388">
    <property type="entry name" value="WH-like_DNA-bd_sf"/>
</dbReference>
<feature type="domain" description="Response regulatory" evidence="6">
    <location>
        <begin position="3"/>
        <end position="116"/>
    </location>
</feature>
<reference evidence="8 9" key="1">
    <citation type="submission" date="2023-03" db="EMBL/GenBank/DDBJ databases">
        <title>Draft genome sequence of Thalassotalea insulae KCTC 62186T.</title>
        <authorList>
            <person name="Sawabe T."/>
        </authorList>
    </citation>
    <scope>NUCLEOTIDE SEQUENCE [LARGE SCALE GENOMIC DNA]</scope>
    <source>
        <strain evidence="8 9">KCTC 62186</strain>
    </source>
</reference>
<dbReference type="SMART" id="SM00862">
    <property type="entry name" value="Trans_reg_C"/>
    <property type="match status" value="1"/>
</dbReference>
<dbReference type="RefSeq" id="WP_284244415.1">
    <property type="nucleotide sequence ID" value="NZ_BSST01000001.1"/>
</dbReference>
<feature type="DNA-binding region" description="OmpR/PhoB-type" evidence="5">
    <location>
        <begin position="125"/>
        <end position="224"/>
    </location>
</feature>
<gene>
    <name evidence="8" type="ORF">tinsulaeT_18740</name>
</gene>
<feature type="domain" description="OmpR/PhoB-type" evidence="7">
    <location>
        <begin position="125"/>
        <end position="224"/>
    </location>
</feature>
<evidence type="ECO:0000313" key="9">
    <source>
        <dbReference type="Proteomes" id="UP001157186"/>
    </source>
</evidence>
<evidence type="ECO:0000313" key="8">
    <source>
        <dbReference type="EMBL" id="GLX78534.1"/>
    </source>
</evidence>
<dbReference type="Pfam" id="PF00486">
    <property type="entry name" value="Trans_reg_C"/>
    <property type="match status" value="1"/>
</dbReference>
<dbReference type="PROSITE" id="PS51755">
    <property type="entry name" value="OMPR_PHOB"/>
    <property type="match status" value="1"/>
</dbReference>
<dbReference type="EMBL" id="BSST01000001">
    <property type="protein sequence ID" value="GLX78534.1"/>
    <property type="molecule type" value="Genomic_DNA"/>
</dbReference>
<dbReference type="Proteomes" id="UP001157186">
    <property type="component" value="Unassembled WGS sequence"/>
</dbReference>
<keyword evidence="2" id="KW-0902">Two-component regulatory system</keyword>
<dbReference type="SUPFAM" id="SSF52172">
    <property type="entry name" value="CheY-like"/>
    <property type="match status" value="1"/>
</dbReference>
<dbReference type="PANTHER" id="PTHR48111">
    <property type="entry name" value="REGULATOR OF RPOS"/>
    <property type="match status" value="1"/>
</dbReference>
<evidence type="ECO:0000259" key="6">
    <source>
        <dbReference type="PROSITE" id="PS50110"/>
    </source>
</evidence>
<evidence type="ECO:0000259" key="7">
    <source>
        <dbReference type="PROSITE" id="PS51755"/>
    </source>
</evidence>
<evidence type="ECO:0000256" key="3">
    <source>
        <dbReference type="ARBA" id="ARBA00023125"/>
    </source>
</evidence>
<keyword evidence="1 4" id="KW-0597">Phosphoprotein</keyword>